<evidence type="ECO:0000313" key="1">
    <source>
        <dbReference type="EMBL" id="MPL92900.1"/>
    </source>
</evidence>
<protein>
    <submittedName>
        <fullName evidence="1">Uncharacterized protein</fullName>
    </submittedName>
</protein>
<accession>A0A644VNY4</accession>
<comment type="caution">
    <text evidence="1">The sequence shown here is derived from an EMBL/GenBank/DDBJ whole genome shotgun (WGS) entry which is preliminary data.</text>
</comment>
<dbReference type="EMBL" id="VSSQ01000374">
    <property type="protein sequence ID" value="MPL92900.1"/>
    <property type="molecule type" value="Genomic_DNA"/>
</dbReference>
<reference evidence="1" key="1">
    <citation type="submission" date="2019-08" db="EMBL/GenBank/DDBJ databases">
        <authorList>
            <person name="Kucharzyk K."/>
            <person name="Murdoch R.W."/>
            <person name="Higgins S."/>
            <person name="Loffler F."/>
        </authorList>
    </citation>
    <scope>NUCLEOTIDE SEQUENCE</scope>
</reference>
<proteinExistence type="predicted"/>
<dbReference type="AlphaFoldDB" id="A0A644VNY4"/>
<organism evidence="1">
    <name type="scientific">bioreactor metagenome</name>
    <dbReference type="NCBI Taxonomy" id="1076179"/>
    <lineage>
        <taxon>unclassified sequences</taxon>
        <taxon>metagenomes</taxon>
        <taxon>ecological metagenomes</taxon>
    </lineage>
</organism>
<sequence length="369" mass="39864">MKRGRICRPAPPAHAESRFGHPAVPVALPRLCPGRPPAAGSGAAELLETGRAQPGEVVAGVIARTGQRRCRDHQEALAIGGALVLLELVGRHEPVDGVVLGRRLQILADGQEVDVGGTHVVHHLLHFHRALAQPDHDPRLGEHARIQLLHPLQQAQRMEVARTGAHLGIEAGHRLEIVVEHVGARLDHLFQHLGTAFQEVGGQDLDRGVGRAMAHGADRLGKMLGAAILEIVTVDRGDDDMLQPERLHRMGDAARLEHIKRIGPAGRDVAEGTAAGADLAHDHHRGVALAPAFADIRAARLFADGDQLVRFQDLAGVLVALRGRRLDPDPVRLLRLRMIGTMRLLGVTLAGKFQVAHRGHPFRSWVPLT</sequence>
<name>A0A644VNY4_9ZZZZ</name>
<gene>
    <name evidence="1" type="ORF">SDC9_39024</name>
</gene>